<dbReference type="PRINTS" id="PR00038">
    <property type="entry name" value="HTHLUXR"/>
</dbReference>
<dbReference type="GO" id="GO:0000160">
    <property type="term" value="P:phosphorelay signal transduction system"/>
    <property type="evidence" value="ECO:0007669"/>
    <property type="project" value="InterPro"/>
</dbReference>
<evidence type="ECO:0000313" key="9">
    <source>
        <dbReference type="Proteomes" id="UP001165136"/>
    </source>
</evidence>
<accession>A0A9W6R2I0</accession>
<dbReference type="GO" id="GO:0003677">
    <property type="term" value="F:DNA binding"/>
    <property type="evidence" value="ECO:0007669"/>
    <property type="project" value="UniProtKB-KW"/>
</dbReference>
<dbReference type="EMBL" id="BSTI01000008">
    <property type="protein sequence ID" value="GLY67576.1"/>
    <property type="molecule type" value="Genomic_DNA"/>
</dbReference>
<keyword evidence="1 5" id="KW-0597">Phosphoprotein</keyword>
<dbReference type="InterPro" id="IPR001789">
    <property type="entry name" value="Sig_transdc_resp-reg_receiver"/>
</dbReference>
<dbReference type="PANTHER" id="PTHR43214:SF24">
    <property type="entry name" value="TRANSCRIPTIONAL REGULATORY PROTEIN NARL-RELATED"/>
    <property type="match status" value="1"/>
</dbReference>
<feature type="domain" description="Response regulatory" evidence="7">
    <location>
        <begin position="5"/>
        <end position="121"/>
    </location>
</feature>
<keyword evidence="2" id="KW-0805">Transcription regulation</keyword>
<dbReference type="InterPro" id="IPR016032">
    <property type="entry name" value="Sig_transdc_resp-reg_C-effctor"/>
</dbReference>
<dbReference type="SUPFAM" id="SSF52172">
    <property type="entry name" value="CheY-like"/>
    <property type="match status" value="1"/>
</dbReference>
<gene>
    <name evidence="8" type="ORF">Atai01_41950</name>
</gene>
<dbReference type="PROSITE" id="PS50110">
    <property type="entry name" value="RESPONSE_REGULATORY"/>
    <property type="match status" value="1"/>
</dbReference>
<dbReference type="Proteomes" id="UP001165136">
    <property type="component" value="Unassembled WGS sequence"/>
</dbReference>
<dbReference type="PROSITE" id="PS50043">
    <property type="entry name" value="HTH_LUXR_2"/>
    <property type="match status" value="1"/>
</dbReference>
<dbReference type="SMART" id="SM00421">
    <property type="entry name" value="HTH_LUXR"/>
    <property type="match status" value="1"/>
</dbReference>
<dbReference type="AlphaFoldDB" id="A0A9W6R2I0"/>
<keyword evidence="9" id="KW-1185">Reference proteome</keyword>
<evidence type="ECO:0000313" key="8">
    <source>
        <dbReference type="EMBL" id="GLY67576.1"/>
    </source>
</evidence>
<dbReference type="InterPro" id="IPR011006">
    <property type="entry name" value="CheY-like_superfamily"/>
</dbReference>
<protein>
    <submittedName>
        <fullName evidence="8">DNA-binding response regulator</fullName>
    </submittedName>
</protein>
<dbReference type="SMART" id="SM00448">
    <property type="entry name" value="REC"/>
    <property type="match status" value="1"/>
</dbReference>
<evidence type="ECO:0000256" key="1">
    <source>
        <dbReference type="ARBA" id="ARBA00022553"/>
    </source>
</evidence>
<dbReference type="CDD" id="cd17535">
    <property type="entry name" value="REC_NarL-like"/>
    <property type="match status" value="1"/>
</dbReference>
<dbReference type="InterPro" id="IPR039420">
    <property type="entry name" value="WalR-like"/>
</dbReference>
<name>A0A9W6R2I0_9PSEU</name>
<evidence type="ECO:0000256" key="3">
    <source>
        <dbReference type="ARBA" id="ARBA00023125"/>
    </source>
</evidence>
<reference evidence="8" key="1">
    <citation type="submission" date="2023-03" db="EMBL/GenBank/DDBJ databases">
        <title>Amycolatopsis taiwanensis NBRC 103393.</title>
        <authorList>
            <person name="Ichikawa N."/>
            <person name="Sato H."/>
            <person name="Tonouchi N."/>
        </authorList>
    </citation>
    <scope>NUCLEOTIDE SEQUENCE</scope>
    <source>
        <strain evidence="8">NBRC 103393</strain>
    </source>
</reference>
<keyword evidence="3 8" id="KW-0238">DNA-binding</keyword>
<evidence type="ECO:0000259" key="7">
    <source>
        <dbReference type="PROSITE" id="PS50110"/>
    </source>
</evidence>
<dbReference type="PANTHER" id="PTHR43214">
    <property type="entry name" value="TWO-COMPONENT RESPONSE REGULATOR"/>
    <property type="match status" value="1"/>
</dbReference>
<dbReference type="GO" id="GO:0006355">
    <property type="term" value="P:regulation of DNA-templated transcription"/>
    <property type="evidence" value="ECO:0007669"/>
    <property type="project" value="InterPro"/>
</dbReference>
<dbReference type="InterPro" id="IPR000792">
    <property type="entry name" value="Tscrpt_reg_LuxR_C"/>
</dbReference>
<evidence type="ECO:0000256" key="4">
    <source>
        <dbReference type="ARBA" id="ARBA00023163"/>
    </source>
</evidence>
<dbReference type="SUPFAM" id="SSF46894">
    <property type="entry name" value="C-terminal effector domain of the bipartite response regulators"/>
    <property type="match status" value="1"/>
</dbReference>
<dbReference type="Pfam" id="PF00072">
    <property type="entry name" value="Response_reg"/>
    <property type="match status" value="1"/>
</dbReference>
<comment type="caution">
    <text evidence="8">The sequence shown here is derived from an EMBL/GenBank/DDBJ whole genome shotgun (WGS) entry which is preliminary data.</text>
</comment>
<dbReference type="RefSeq" id="WP_285487865.1">
    <property type="nucleotide sequence ID" value="NZ_BSTI01000008.1"/>
</dbReference>
<dbReference type="CDD" id="cd06170">
    <property type="entry name" value="LuxR_C_like"/>
    <property type="match status" value="1"/>
</dbReference>
<sequence>MTTIRLLIADDQPATRDGLRDLLSSQPDIDVIGAATDGPDLLDLARYRRPDVVLTDIRMPRMDGLAAIRELATLEPAPAVIALTTFDIDEYVFGALQAGAVGFLLKNSDPGLFADAIRAAHAGQGLIDPQVTRRVVRRFAATSPRPPTPEMSTLTPRETQVLRCLAQGMSNHGIAQNLSITTGTVKIHVARILTKLNLTTRAQAIIQAHRHGLITWHDH</sequence>
<feature type="modified residue" description="4-aspartylphosphate" evidence="5">
    <location>
        <position position="56"/>
    </location>
</feature>
<keyword evidence="4" id="KW-0804">Transcription</keyword>
<proteinExistence type="predicted"/>
<evidence type="ECO:0000259" key="6">
    <source>
        <dbReference type="PROSITE" id="PS50043"/>
    </source>
</evidence>
<dbReference type="Pfam" id="PF00196">
    <property type="entry name" value="GerE"/>
    <property type="match status" value="1"/>
</dbReference>
<feature type="domain" description="HTH luxR-type" evidence="6">
    <location>
        <begin position="147"/>
        <end position="212"/>
    </location>
</feature>
<dbReference type="InterPro" id="IPR058245">
    <property type="entry name" value="NreC/VraR/RcsB-like_REC"/>
</dbReference>
<organism evidence="8 9">
    <name type="scientific">Amycolatopsis taiwanensis</name>
    <dbReference type="NCBI Taxonomy" id="342230"/>
    <lineage>
        <taxon>Bacteria</taxon>
        <taxon>Bacillati</taxon>
        <taxon>Actinomycetota</taxon>
        <taxon>Actinomycetes</taxon>
        <taxon>Pseudonocardiales</taxon>
        <taxon>Pseudonocardiaceae</taxon>
        <taxon>Amycolatopsis</taxon>
    </lineage>
</organism>
<evidence type="ECO:0000256" key="5">
    <source>
        <dbReference type="PROSITE-ProRule" id="PRU00169"/>
    </source>
</evidence>
<evidence type="ECO:0000256" key="2">
    <source>
        <dbReference type="ARBA" id="ARBA00023015"/>
    </source>
</evidence>
<dbReference type="Gene3D" id="3.40.50.2300">
    <property type="match status" value="1"/>
</dbReference>
<dbReference type="PROSITE" id="PS00622">
    <property type="entry name" value="HTH_LUXR_1"/>
    <property type="match status" value="1"/>
</dbReference>